<dbReference type="Proteomes" id="UP000016505">
    <property type="component" value="Chromosome I"/>
</dbReference>
<evidence type="ECO:0000256" key="1">
    <source>
        <dbReference type="SAM" id="Phobius"/>
    </source>
</evidence>
<feature type="transmembrane region" description="Helical" evidence="1">
    <location>
        <begin position="213"/>
        <end position="237"/>
    </location>
</feature>
<feature type="transmembrane region" description="Helical" evidence="1">
    <location>
        <begin position="378"/>
        <end position="397"/>
    </location>
</feature>
<keyword evidence="1" id="KW-0812">Transmembrane</keyword>
<feature type="transmembrane region" description="Helical" evidence="1">
    <location>
        <begin position="138"/>
        <end position="163"/>
    </location>
</feature>
<keyword evidence="1" id="KW-1133">Transmembrane helix</keyword>
<feature type="transmembrane region" description="Helical" evidence="1">
    <location>
        <begin position="108"/>
        <end position="132"/>
    </location>
</feature>
<accession>A0A290S741</accession>
<feature type="transmembrane region" description="Helical" evidence="1">
    <location>
        <begin position="175"/>
        <end position="193"/>
    </location>
</feature>
<reference evidence="2 3" key="1">
    <citation type="journal article" date="2012" name="J. Bacteriol.">
        <title>Genome sequences of type strains of seven species of the marine bacterium Pseudoalteromonas.</title>
        <authorList>
            <person name="Xie B.B."/>
            <person name="Shu Y.L."/>
            <person name="Qin Q.L."/>
            <person name="Rong J.C."/>
            <person name="Zhang X.Y."/>
            <person name="Chen X.L."/>
            <person name="Shi M."/>
            <person name="He H.L."/>
            <person name="Zhou B.C."/>
            <person name="Zhang Y.Z."/>
        </authorList>
    </citation>
    <scope>NUCLEOTIDE SEQUENCE [LARGE SCALE GENOMIC DNA]</scope>
    <source>
        <strain evidence="2 3">A 37-1-2</strain>
    </source>
</reference>
<dbReference type="AlphaFoldDB" id="A0A290S741"/>
<name>A0A290S741_9GAMM</name>
<feature type="transmembrane region" description="Helical" evidence="1">
    <location>
        <begin position="310"/>
        <end position="331"/>
    </location>
</feature>
<evidence type="ECO:0000313" key="3">
    <source>
        <dbReference type="Proteomes" id="UP000016505"/>
    </source>
</evidence>
<feature type="transmembrane region" description="Helical" evidence="1">
    <location>
        <begin position="69"/>
        <end position="87"/>
    </location>
</feature>
<organism evidence="2 3">
    <name type="scientific">Pseudoalteromonas arctica A 37-1-2</name>
    <dbReference type="NCBI Taxonomy" id="1117313"/>
    <lineage>
        <taxon>Bacteria</taxon>
        <taxon>Pseudomonadati</taxon>
        <taxon>Pseudomonadota</taxon>
        <taxon>Gammaproteobacteria</taxon>
        <taxon>Alteromonadales</taxon>
        <taxon>Pseudoalteromonadaceae</taxon>
        <taxon>Pseudoalteromonas</taxon>
    </lineage>
</organism>
<feature type="transmembrane region" description="Helical" evidence="1">
    <location>
        <begin position="257"/>
        <end position="278"/>
    </location>
</feature>
<evidence type="ECO:0008006" key="4">
    <source>
        <dbReference type="Google" id="ProtNLM"/>
    </source>
</evidence>
<keyword evidence="1" id="KW-0472">Membrane</keyword>
<dbReference type="KEGG" id="part:PARC_a3075"/>
<protein>
    <recommendedName>
        <fullName evidence="4">Mn2+ and Fe2+ transporters of the NRAMP family</fullName>
    </recommendedName>
</protein>
<gene>
    <name evidence="2" type="ORF">PARC_a3075</name>
</gene>
<evidence type="ECO:0000313" key="2">
    <source>
        <dbReference type="EMBL" id="ATC87495.1"/>
    </source>
</evidence>
<proteinExistence type="predicted"/>
<feature type="transmembrane region" description="Helical" evidence="1">
    <location>
        <begin position="36"/>
        <end position="57"/>
    </location>
</feature>
<sequence length="434" mass="47511">MRSCSLLIIKIDKKNTQHTYFEKLMHTTKAVWKSRLGALGPGILMATAAIGGSHLVASTQAGAIFGWQLFWLILVVNVLKYPFFRFGMEYTLATKNSLVEGYKSKGPFYFYSFIGLNIVAAIVNTAGVLLLTASLLHYALPVVIEVTLLCWMLLGVCLVILLLGHFKALDNVAKGIMGLLTLATLIALAIAFSNGPMAPADYVGPSPYELAMLSFMVALMGWMPAPIEISALSSLWLKEKQAQQTVSKSQGLFDFNVGYWLTAGLALVFFSLGVLVQYGQTSSIELGGVAFAKQLIDMYALTIGEWARPLVSAIAFLCMFGTTLTVLDGYARTLNESHKLLGFKQSKHSLNIWLILQALAGMAVILFFKSALGPMLTFAMTLSFVTTPVFAWLNFSLVRSEPAIKHSVLLRSLTWLGLVYLVGFAVAFVLWKLD</sequence>
<dbReference type="EMBL" id="CP011025">
    <property type="protein sequence ID" value="ATC87495.1"/>
    <property type="molecule type" value="Genomic_DNA"/>
</dbReference>
<feature type="transmembrane region" description="Helical" evidence="1">
    <location>
        <begin position="352"/>
        <end position="372"/>
    </location>
</feature>
<feature type="transmembrane region" description="Helical" evidence="1">
    <location>
        <begin position="409"/>
        <end position="431"/>
    </location>
</feature>